<dbReference type="InterPro" id="IPR036291">
    <property type="entry name" value="NAD(P)-bd_dom_sf"/>
</dbReference>
<dbReference type="Pfam" id="PF02080">
    <property type="entry name" value="TrkA_C"/>
    <property type="match status" value="1"/>
</dbReference>
<dbReference type="GO" id="GO:0006813">
    <property type="term" value="P:potassium ion transport"/>
    <property type="evidence" value="ECO:0007669"/>
    <property type="project" value="InterPro"/>
</dbReference>
<organism evidence="2 3">
    <name type="scientific">Mycoplasma haematolamae (strain Purdue)</name>
    <dbReference type="NCBI Taxonomy" id="1212765"/>
    <lineage>
        <taxon>Bacteria</taxon>
        <taxon>Bacillati</taxon>
        <taxon>Mycoplasmatota</taxon>
        <taxon>Mollicutes</taxon>
        <taxon>Mycoplasmataceae</taxon>
        <taxon>Mycoplasma</taxon>
    </lineage>
</organism>
<dbReference type="InterPro" id="IPR003148">
    <property type="entry name" value="RCK_N"/>
</dbReference>
<dbReference type="PATRIC" id="fig|1212765.3.peg.532"/>
<dbReference type="InterPro" id="IPR036721">
    <property type="entry name" value="RCK_C_sf"/>
</dbReference>
<evidence type="ECO:0000259" key="1">
    <source>
        <dbReference type="PROSITE" id="PS51202"/>
    </source>
</evidence>
<dbReference type="EMBL" id="CP003731">
    <property type="protein sequence ID" value="AFO52051.1"/>
    <property type="molecule type" value="Genomic_DNA"/>
</dbReference>
<reference evidence="2 3" key="1">
    <citation type="journal article" date="2012" name="J. Bacteriol.">
        <title>Genome Sequence of "Candidatus Mycoplasma haemolamae" Strain Purdue, a Red Blood Cell Pathogen of Alpacas (Vicugna pacos) and Llamas (Lama glama).</title>
        <authorList>
            <person name="Guimaraes A.M."/>
            <person name="Toth B."/>
            <person name="Santos A.P."/>
            <person name="do Nascimento N.C."/>
            <person name="Kritchevsky J.E."/>
            <person name="Messick J.B."/>
        </authorList>
    </citation>
    <scope>NUCLEOTIDE SEQUENCE [LARGE SCALE GENOMIC DNA]</scope>
    <source>
        <strain evidence="2 3">Purdue</strain>
    </source>
</reference>
<protein>
    <submittedName>
        <fullName evidence="2">Trk system potassium uptake protein, TrkA</fullName>
    </submittedName>
</protein>
<dbReference type="Proteomes" id="UP000006502">
    <property type="component" value="Chromosome"/>
</dbReference>
<reference evidence="3" key="2">
    <citation type="submission" date="2012-07" db="EMBL/GenBank/DDBJ databases">
        <title>Complete genome sequence of 'Candidatus Mycoplasma haemolamae'.</title>
        <authorList>
            <person name="Guimaraes A.M.S."/>
            <person name="Toth B."/>
            <person name="Santos A.P."/>
            <person name="Nascimento N.C."/>
            <person name="Sojka J.E."/>
            <person name="Messick J.B."/>
        </authorList>
    </citation>
    <scope>NUCLEOTIDE SEQUENCE [LARGE SCALE GENOMIC DNA]</scope>
    <source>
        <strain evidence="3">Purdue</strain>
    </source>
</reference>
<dbReference type="STRING" id="1212765.MHLP_02355"/>
<feature type="domain" description="RCK C-terminal" evidence="1">
    <location>
        <begin position="149"/>
        <end position="235"/>
    </location>
</feature>
<dbReference type="PROSITE" id="PS51202">
    <property type="entry name" value="RCK_C"/>
    <property type="match status" value="1"/>
</dbReference>
<dbReference type="PANTHER" id="PTHR43833">
    <property type="entry name" value="POTASSIUM CHANNEL PROTEIN 2-RELATED-RELATED"/>
    <property type="match status" value="1"/>
</dbReference>
<dbReference type="InterPro" id="IPR050721">
    <property type="entry name" value="Trk_Ktr_HKT_K-transport"/>
</dbReference>
<dbReference type="Gene3D" id="3.30.70.1450">
    <property type="entry name" value="Regulator of K+ conductance, C-terminal domain"/>
    <property type="match status" value="1"/>
</dbReference>
<evidence type="ECO:0000313" key="3">
    <source>
        <dbReference type="Proteomes" id="UP000006502"/>
    </source>
</evidence>
<dbReference type="SUPFAM" id="SSF116726">
    <property type="entry name" value="TrkA C-terminal domain-like"/>
    <property type="match status" value="1"/>
</dbReference>
<dbReference type="InterPro" id="IPR006037">
    <property type="entry name" value="RCK_C"/>
</dbReference>
<dbReference type="HOGENOM" id="CLU_046525_3_2_14"/>
<sequence>MSVWGFSETKDFCIIGYTPFTEQIRRVLMNEGHKAVLADKSQEVINTKGTLFNQAKVCDASITYDLRGLGPDIFECVFVGVDNFKDSMIICSFLRDLGVKKIVAKAKNEDHNKALEFLLGDSGFPILEDHLAERVAYRVLTGLDIVQTLPTEPDRSADNLFSVSFEVPKKFFEKEVSSLKEEIEKIKFQLVGIQRGEENELVFPLEEDETLEEGDKVVFLARKDELDKLQKFFTKLKKEEEEENQE</sequence>
<dbReference type="GO" id="GO:0008324">
    <property type="term" value="F:monoatomic cation transmembrane transporter activity"/>
    <property type="evidence" value="ECO:0007669"/>
    <property type="project" value="InterPro"/>
</dbReference>
<evidence type="ECO:0000313" key="2">
    <source>
        <dbReference type="EMBL" id="AFO52051.1"/>
    </source>
</evidence>
<dbReference type="AlphaFoldDB" id="I7CFQ8"/>
<dbReference type="PANTHER" id="PTHR43833:SF7">
    <property type="entry name" value="KTR SYSTEM POTASSIUM UPTAKE PROTEIN C"/>
    <property type="match status" value="1"/>
</dbReference>
<dbReference type="KEGG" id="mhl:MHLP_02355"/>
<dbReference type="SUPFAM" id="SSF51735">
    <property type="entry name" value="NAD(P)-binding Rossmann-fold domains"/>
    <property type="match status" value="1"/>
</dbReference>
<name>I7CFQ8_MYCHA</name>
<proteinExistence type="predicted"/>
<dbReference type="Gene3D" id="3.40.50.720">
    <property type="entry name" value="NAD(P)-binding Rossmann-like Domain"/>
    <property type="match status" value="1"/>
</dbReference>
<accession>I7CFQ8</accession>
<dbReference type="OrthoDB" id="9776294at2"/>
<gene>
    <name evidence="2" type="ordered locus">MHLP_02355</name>
</gene>
<dbReference type="Pfam" id="PF02254">
    <property type="entry name" value="TrkA_N"/>
    <property type="match status" value="1"/>
</dbReference>
<keyword evidence="3" id="KW-1185">Reference proteome</keyword>